<protein>
    <submittedName>
        <fullName evidence="2">Uncharacterized protein</fullName>
    </submittedName>
</protein>
<keyword evidence="3" id="KW-1185">Reference proteome</keyword>
<dbReference type="RefSeq" id="WP_014202494.1">
    <property type="nucleotide sequence ID" value="NC_016599.1"/>
</dbReference>
<dbReference type="KEGG" id="oho:Oweho_2171"/>
<dbReference type="EMBL" id="CP003156">
    <property type="protein sequence ID" value="AEV33145.1"/>
    <property type="molecule type" value="Genomic_DNA"/>
</dbReference>
<dbReference type="Proteomes" id="UP000005631">
    <property type="component" value="Chromosome"/>
</dbReference>
<feature type="transmembrane region" description="Helical" evidence="1">
    <location>
        <begin position="36"/>
        <end position="57"/>
    </location>
</feature>
<accession>G8R478</accession>
<dbReference type="AlphaFoldDB" id="G8R478"/>
<keyword evidence="1" id="KW-1133">Transmembrane helix</keyword>
<sequence length="93" mass="10581">MRYSSKFDQEVMIGFPILAIVGGSILFLVLDSYQIGTITAAVLGIVAATGIMWAMLFDIKRLTIDESHVEFERVFGTQKFDLSDVREIRDYYH</sequence>
<dbReference type="STRING" id="926562.Oweho_2171"/>
<feature type="transmembrane region" description="Helical" evidence="1">
    <location>
        <begin position="12"/>
        <end position="30"/>
    </location>
</feature>
<gene>
    <name evidence="2" type="ordered locus">Oweho_2171</name>
</gene>
<evidence type="ECO:0000256" key="1">
    <source>
        <dbReference type="SAM" id="Phobius"/>
    </source>
</evidence>
<dbReference type="HOGENOM" id="CLU_2396810_0_0_10"/>
<evidence type="ECO:0000313" key="2">
    <source>
        <dbReference type="EMBL" id="AEV33145.1"/>
    </source>
</evidence>
<organism evidence="2 3">
    <name type="scientific">Owenweeksia hongkongensis (strain DSM 17368 / CIP 108786 / JCM 12287 / NRRL B-23963 / UST20020801)</name>
    <dbReference type="NCBI Taxonomy" id="926562"/>
    <lineage>
        <taxon>Bacteria</taxon>
        <taxon>Pseudomonadati</taxon>
        <taxon>Bacteroidota</taxon>
        <taxon>Flavobacteriia</taxon>
        <taxon>Flavobacteriales</taxon>
        <taxon>Owenweeksiaceae</taxon>
        <taxon>Owenweeksia</taxon>
    </lineage>
</organism>
<evidence type="ECO:0000313" key="3">
    <source>
        <dbReference type="Proteomes" id="UP000005631"/>
    </source>
</evidence>
<proteinExistence type="predicted"/>
<keyword evidence="1" id="KW-0812">Transmembrane</keyword>
<keyword evidence="1" id="KW-0472">Membrane</keyword>
<name>G8R478_OWEHD</name>
<reference evidence="2 3" key="1">
    <citation type="journal article" date="2012" name="Stand. Genomic Sci.">
        <title>Genome sequence of the orange-pigmented seawater bacterium Owenweeksia hongkongensis type strain (UST20020801(T)).</title>
        <authorList>
            <person name="Riedel T."/>
            <person name="Held B."/>
            <person name="Nolan M."/>
            <person name="Lucas S."/>
            <person name="Lapidus A."/>
            <person name="Tice H."/>
            <person name="Del Rio T.G."/>
            <person name="Cheng J.F."/>
            <person name="Han C."/>
            <person name="Tapia R."/>
            <person name="Goodwin L.A."/>
            <person name="Pitluck S."/>
            <person name="Liolios K."/>
            <person name="Mavromatis K."/>
            <person name="Pagani I."/>
            <person name="Ivanova N."/>
            <person name="Mikhailova N."/>
            <person name="Pati A."/>
            <person name="Chen A."/>
            <person name="Palaniappan K."/>
            <person name="Rohde M."/>
            <person name="Tindall B.J."/>
            <person name="Detter J.C."/>
            <person name="Goker M."/>
            <person name="Woyke T."/>
            <person name="Bristow J."/>
            <person name="Eisen J.A."/>
            <person name="Markowitz V."/>
            <person name="Hugenholtz P."/>
            <person name="Klenk H.P."/>
            <person name="Kyrpides N.C."/>
        </authorList>
    </citation>
    <scope>NUCLEOTIDE SEQUENCE</scope>
    <source>
        <strain evidence="3">DSM 17368 / JCM 12287 / NRRL B-23963</strain>
    </source>
</reference>